<feature type="chain" id="PRO_5039040076" description="CAP domain-containing protein" evidence="1">
    <location>
        <begin position="21"/>
        <end position="168"/>
    </location>
</feature>
<proteinExistence type="predicted"/>
<keyword evidence="3" id="KW-1185">Reference proteome</keyword>
<comment type="caution">
    <text evidence="2">The sequence shown here is derived from an EMBL/GenBank/DDBJ whole genome shotgun (WGS) entry which is preliminary data.</text>
</comment>
<keyword evidence="1" id="KW-0732">Signal</keyword>
<feature type="signal peptide" evidence="1">
    <location>
        <begin position="1"/>
        <end position="20"/>
    </location>
</feature>
<evidence type="ECO:0000256" key="1">
    <source>
        <dbReference type="SAM" id="SignalP"/>
    </source>
</evidence>
<evidence type="ECO:0000313" key="3">
    <source>
        <dbReference type="Proteomes" id="UP000274907"/>
    </source>
</evidence>
<reference evidence="2 3" key="1">
    <citation type="submission" date="2018-12" db="EMBL/GenBank/DDBJ databases">
        <title>YIM 101343 draft genome.</title>
        <authorList>
            <person name="Chen X."/>
        </authorList>
    </citation>
    <scope>NUCLEOTIDE SEQUENCE [LARGE SCALE GENOMIC DNA]</scope>
    <source>
        <strain evidence="2 3">YIM 101343</strain>
    </source>
</reference>
<evidence type="ECO:0008006" key="4">
    <source>
        <dbReference type="Google" id="ProtNLM"/>
    </source>
</evidence>
<dbReference type="AlphaFoldDB" id="A0A430HX80"/>
<protein>
    <recommendedName>
        <fullName evidence="4">CAP domain-containing protein</fullName>
    </recommendedName>
</protein>
<dbReference type="Proteomes" id="UP000274907">
    <property type="component" value="Unassembled WGS sequence"/>
</dbReference>
<organism evidence="2 3">
    <name type="scientific">Corynebacterium hylobatis</name>
    <dbReference type="NCBI Taxonomy" id="1859290"/>
    <lineage>
        <taxon>Bacteria</taxon>
        <taxon>Bacillati</taxon>
        <taxon>Actinomycetota</taxon>
        <taxon>Actinomycetes</taxon>
        <taxon>Mycobacteriales</taxon>
        <taxon>Corynebacteriaceae</taxon>
        <taxon>Corynebacterium</taxon>
    </lineage>
</organism>
<gene>
    <name evidence="2" type="ORF">EAH68_10905</name>
</gene>
<sequence length="168" mass="18360">MRKITRSLTAVAVATTVAFAGTGVASAASSDIKLGNLFSSSKISGVSSKQDEHKLSEEEEQIWDAAKAWAEAHELEQSEEALKNAQDIHKLAVEGEYEDFDIEGQGDDGMWVGMDFDKGTFLKVAEEDLDVLLEFLERREAANSNDGYGLVVSSDEDNYYLTIGISNE</sequence>
<name>A0A430HX80_9CORY</name>
<accession>A0A430HX80</accession>
<dbReference type="EMBL" id="RXHJ01000014">
    <property type="protein sequence ID" value="RSZ61975.1"/>
    <property type="molecule type" value="Genomic_DNA"/>
</dbReference>
<dbReference type="RefSeq" id="WP_126121363.1">
    <property type="nucleotide sequence ID" value="NZ_RXHJ01000014.1"/>
</dbReference>
<evidence type="ECO:0000313" key="2">
    <source>
        <dbReference type="EMBL" id="RSZ61975.1"/>
    </source>
</evidence>